<evidence type="ECO:0000313" key="2">
    <source>
        <dbReference type="EMBL" id="KAF5189550.1"/>
    </source>
</evidence>
<dbReference type="Proteomes" id="UP000554482">
    <property type="component" value="Unassembled WGS sequence"/>
</dbReference>
<sequence>MGPKRARVTPSTRNTTSSRGGGVRTRGGGSVSPSARATRASKRKAIAGSSQDPPPPSDSNGFRASTVVPERLFDLQDICSSFLGRSQVPNTHEFFQVRNWMSVVHPTILGSVPHTLQFYYHMAPFGDRSSFTTTVDGVRYRVSANIIKTALGID</sequence>
<accession>A0A7J6VZE4</accession>
<keyword evidence="3" id="KW-1185">Reference proteome</keyword>
<comment type="caution">
    <text evidence="2">The sequence shown here is derived from an EMBL/GenBank/DDBJ whole genome shotgun (WGS) entry which is preliminary data.</text>
</comment>
<reference evidence="2 3" key="1">
    <citation type="submission" date="2020-06" db="EMBL/GenBank/DDBJ databases">
        <title>Transcriptomic and genomic resources for Thalictrum thalictroides and T. hernandezii: Facilitating candidate gene discovery in an emerging model plant lineage.</title>
        <authorList>
            <person name="Arias T."/>
            <person name="Riano-Pachon D.M."/>
            <person name="Di Stilio V.S."/>
        </authorList>
    </citation>
    <scope>NUCLEOTIDE SEQUENCE [LARGE SCALE GENOMIC DNA]</scope>
    <source>
        <strain evidence="3">cv. WT478/WT964</strain>
        <tissue evidence="2">Leaves</tissue>
    </source>
</reference>
<feature type="compositionally biased region" description="Gly residues" evidence="1">
    <location>
        <begin position="19"/>
        <end position="30"/>
    </location>
</feature>
<feature type="region of interest" description="Disordered" evidence="1">
    <location>
        <begin position="1"/>
        <end position="65"/>
    </location>
</feature>
<evidence type="ECO:0000256" key="1">
    <source>
        <dbReference type="SAM" id="MobiDB-lite"/>
    </source>
</evidence>
<feature type="non-terminal residue" evidence="2">
    <location>
        <position position="1"/>
    </location>
</feature>
<proteinExistence type="predicted"/>
<dbReference type="AlphaFoldDB" id="A0A7J6VZE4"/>
<dbReference type="EMBL" id="JABWDY010025323">
    <property type="protein sequence ID" value="KAF5189550.1"/>
    <property type="molecule type" value="Genomic_DNA"/>
</dbReference>
<name>A0A7J6VZE4_THATH</name>
<organism evidence="2 3">
    <name type="scientific">Thalictrum thalictroides</name>
    <name type="common">Rue-anemone</name>
    <name type="synonym">Anemone thalictroides</name>
    <dbReference type="NCBI Taxonomy" id="46969"/>
    <lineage>
        <taxon>Eukaryota</taxon>
        <taxon>Viridiplantae</taxon>
        <taxon>Streptophyta</taxon>
        <taxon>Embryophyta</taxon>
        <taxon>Tracheophyta</taxon>
        <taxon>Spermatophyta</taxon>
        <taxon>Magnoliopsida</taxon>
        <taxon>Ranunculales</taxon>
        <taxon>Ranunculaceae</taxon>
        <taxon>Thalictroideae</taxon>
        <taxon>Thalictrum</taxon>
    </lineage>
</organism>
<feature type="compositionally biased region" description="Low complexity" evidence="1">
    <location>
        <begin position="8"/>
        <end position="18"/>
    </location>
</feature>
<evidence type="ECO:0000313" key="3">
    <source>
        <dbReference type="Proteomes" id="UP000554482"/>
    </source>
</evidence>
<protein>
    <submittedName>
        <fullName evidence="2">Uncharacterized protein</fullName>
    </submittedName>
</protein>
<gene>
    <name evidence="2" type="ORF">FRX31_020863</name>
</gene>